<dbReference type="AlphaFoldDB" id="A0A9D1RB36"/>
<keyword evidence="1" id="KW-0805">Transcription regulation</keyword>
<dbReference type="SUPFAM" id="SSF48008">
    <property type="entry name" value="GntR ligand-binding domain-like"/>
    <property type="match status" value="1"/>
</dbReference>
<dbReference type="Proteomes" id="UP000824263">
    <property type="component" value="Unassembled WGS sequence"/>
</dbReference>
<dbReference type="InterPro" id="IPR000524">
    <property type="entry name" value="Tscrpt_reg_HTH_GntR"/>
</dbReference>
<dbReference type="GO" id="GO:0003700">
    <property type="term" value="F:DNA-binding transcription factor activity"/>
    <property type="evidence" value="ECO:0007669"/>
    <property type="project" value="InterPro"/>
</dbReference>
<dbReference type="InterPro" id="IPR008920">
    <property type="entry name" value="TF_FadR/GntR_C"/>
</dbReference>
<comment type="caution">
    <text evidence="5">The sequence shown here is derived from an EMBL/GenBank/DDBJ whole genome shotgun (WGS) entry which is preliminary data.</text>
</comment>
<dbReference type="SMART" id="SM00345">
    <property type="entry name" value="HTH_GNTR"/>
    <property type="match status" value="1"/>
</dbReference>
<reference evidence="5" key="1">
    <citation type="journal article" date="2021" name="PeerJ">
        <title>Extensive microbial diversity within the chicken gut microbiome revealed by metagenomics and culture.</title>
        <authorList>
            <person name="Gilroy R."/>
            <person name="Ravi A."/>
            <person name="Getino M."/>
            <person name="Pursley I."/>
            <person name="Horton D.L."/>
            <person name="Alikhan N.F."/>
            <person name="Baker D."/>
            <person name="Gharbi K."/>
            <person name="Hall N."/>
            <person name="Watson M."/>
            <person name="Adriaenssens E.M."/>
            <person name="Foster-Nyarko E."/>
            <person name="Jarju S."/>
            <person name="Secka A."/>
            <person name="Antonio M."/>
            <person name="Oren A."/>
            <person name="Chaudhuri R.R."/>
            <person name="La Ragione R."/>
            <person name="Hildebrand F."/>
            <person name="Pallen M.J."/>
        </authorList>
    </citation>
    <scope>NUCLEOTIDE SEQUENCE</scope>
    <source>
        <strain evidence="5">ChiSxjej1B13-11762</strain>
    </source>
</reference>
<evidence type="ECO:0000313" key="5">
    <source>
        <dbReference type="EMBL" id="HIW83813.1"/>
    </source>
</evidence>
<dbReference type="InterPro" id="IPR011711">
    <property type="entry name" value="GntR_C"/>
</dbReference>
<evidence type="ECO:0000313" key="6">
    <source>
        <dbReference type="Proteomes" id="UP000824263"/>
    </source>
</evidence>
<evidence type="ECO:0000256" key="2">
    <source>
        <dbReference type="ARBA" id="ARBA00023125"/>
    </source>
</evidence>
<dbReference type="PANTHER" id="PTHR43537">
    <property type="entry name" value="TRANSCRIPTIONAL REGULATOR, GNTR FAMILY"/>
    <property type="match status" value="1"/>
</dbReference>
<accession>A0A9D1RB36</accession>
<dbReference type="PANTHER" id="PTHR43537:SF5">
    <property type="entry name" value="UXU OPERON TRANSCRIPTIONAL REGULATOR"/>
    <property type="match status" value="1"/>
</dbReference>
<evidence type="ECO:0000259" key="4">
    <source>
        <dbReference type="PROSITE" id="PS50949"/>
    </source>
</evidence>
<dbReference type="GO" id="GO:0003677">
    <property type="term" value="F:DNA binding"/>
    <property type="evidence" value="ECO:0007669"/>
    <property type="project" value="UniProtKB-KW"/>
</dbReference>
<dbReference type="Gene3D" id="1.20.120.530">
    <property type="entry name" value="GntR ligand-binding domain-like"/>
    <property type="match status" value="1"/>
</dbReference>
<dbReference type="InterPro" id="IPR036390">
    <property type="entry name" value="WH_DNA-bd_sf"/>
</dbReference>
<evidence type="ECO:0000256" key="3">
    <source>
        <dbReference type="ARBA" id="ARBA00023163"/>
    </source>
</evidence>
<dbReference type="SMART" id="SM00895">
    <property type="entry name" value="FCD"/>
    <property type="match status" value="1"/>
</dbReference>
<protein>
    <submittedName>
        <fullName evidence="5">GntR family transcriptional regulator</fullName>
    </submittedName>
</protein>
<name>A0A9D1RB36_9FIRM</name>
<dbReference type="Pfam" id="PF07729">
    <property type="entry name" value="FCD"/>
    <property type="match status" value="1"/>
</dbReference>
<dbReference type="EMBL" id="DXGF01000106">
    <property type="protein sequence ID" value="HIW83813.1"/>
    <property type="molecule type" value="Genomic_DNA"/>
</dbReference>
<reference evidence="5" key="2">
    <citation type="submission" date="2021-04" db="EMBL/GenBank/DDBJ databases">
        <authorList>
            <person name="Gilroy R."/>
        </authorList>
    </citation>
    <scope>NUCLEOTIDE SEQUENCE</scope>
    <source>
        <strain evidence="5">ChiSxjej1B13-11762</strain>
    </source>
</reference>
<keyword evidence="3" id="KW-0804">Transcription</keyword>
<dbReference type="PROSITE" id="PS50949">
    <property type="entry name" value="HTH_GNTR"/>
    <property type="match status" value="1"/>
</dbReference>
<keyword evidence="2" id="KW-0238">DNA-binding</keyword>
<organism evidence="5 6">
    <name type="scientific">Candidatus Dorea gallistercoris</name>
    <dbReference type="NCBI Taxonomy" id="2838542"/>
    <lineage>
        <taxon>Bacteria</taxon>
        <taxon>Bacillati</taxon>
        <taxon>Bacillota</taxon>
        <taxon>Clostridia</taxon>
        <taxon>Lachnospirales</taxon>
        <taxon>Lachnospiraceae</taxon>
        <taxon>Dorea</taxon>
    </lineage>
</organism>
<sequence>MMKENPFLHLKDIIYQALRMEIIGLRIAPGSKLNESKISEDLGVSRTPVRNALARLVEEEYAAYLAASLITEKELEELKHWITRYQKASRGKKTSDVLEHSICDHHFHALIIQASRNRLMQEMYQKIEGRIFYYRNSLYHALKHEDLQRILTGVVRQHMATYHALRLGFAEMAKAAMEADARSMVGAFMVWDEQN</sequence>
<evidence type="ECO:0000256" key="1">
    <source>
        <dbReference type="ARBA" id="ARBA00023015"/>
    </source>
</evidence>
<proteinExistence type="predicted"/>
<feature type="domain" description="HTH gntR-type" evidence="4">
    <location>
        <begin position="8"/>
        <end position="75"/>
    </location>
</feature>
<gene>
    <name evidence="5" type="ORF">H9873_05770</name>
</gene>
<dbReference type="SUPFAM" id="SSF46785">
    <property type="entry name" value="Winged helix' DNA-binding domain"/>
    <property type="match status" value="1"/>
</dbReference>